<keyword evidence="10" id="KW-0472">Membrane</keyword>
<comment type="catalytic activity">
    <reaction evidence="7 10">
        <text>lipid IVA (E. coli) + CMP-3-deoxy-beta-D-manno-octulosonate = alpha-Kdo-(2-&gt;6)-lipid IVA (E. coli) + CMP + H(+)</text>
        <dbReference type="Rhea" id="RHEA:28066"/>
        <dbReference type="ChEBI" id="CHEBI:15378"/>
        <dbReference type="ChEBI" id="CHEBI:58603"/>
        <dbReference type="ChEBI" id="CHEBI:60364"/>
        <dbReference type="ChEBI" id="CHEBI:60377"/>
        <dbReference type="ChEBI" id="CHEBI:85987"/>
        <dbReference type="EC" id="2.4.99.12"/>
    </reaction>
</comment>
<evidence type="ECO:0000256" key="7">
    <source>
        <dbReference type="ARBA" id="ARBA00049183"/>
    </source>
</evidence>
<evidence type="ECO:0000256" key="6">
    <source>
        <dbReference type="ARBA" id="ARBA00031445"/>
    </source>
</evidence>
<dbReference type="InterPro" id="IPR007507">
    <property type="entry name" value="Glycos_transf_N"/>
</dbReference>
<keyword evidence="5 10" id="KW-0808">Transferase</keyword>
<proteinExistence type="inferred from homology"/>
<dbReference type="GO" id="GO:0043842">
    <property type="term" value="F:Kdo transferase activity"/>
    <property type="evidence" value="ECO:0007669"/>
    <property type="project" value="UniProtKB-EC"/>
</dbReference>
<dbReference type="GO" id="GO:0005886">
    <property type="term" value="C:plasma membrane"/>
    <property type="evidence" value="ECO:0007669"/>
    <property type="project" value="UniProtKB-SubCell"/>
</dbReference>
<feature type="site" description="Transition state stabilizer" evidence="9">
    <location>
        <position position="133"/>
    </location>
</feature>
<dbReference type="Gene3D" id="3.40.50.11720">
    <property type="entry name" value="3-Deoxy-D-manno-octulosonic-acid transferase, N-terminal domain"/>
    <property type="match status" value="1"/>
</dbReference>
<organism evidence="12 13">
    <name type="scientific">Jiella endophytica</name>
    <dbReference type="NCBI Taxonomy" id="2558362"/>
    <lineage>
        <taxon>Bacteria</taxon>
        <taxon>Pseudomonadati</taxon>
        <taxon>Pseudomonadota</taxon>
        <taxon>Alphaproteobacteria</taxon>
        <taxon>Hyphomicrobiales</taxon>
        <taxon>Aurantimonadaceae</taxon>
        <taxon>Jiella</taxon>
    </lineage>
</organism>
<evidence type="ECO:0000256" key="2">
    <source>
        <dbReference type="ARBA" id="ARBA00004713"/>
    </source>
</evidence>
<dbReference type="GO" id="GO:0009244">
    <property type="term" value="P:lipopolysaccharide core region biosynthetic process"/>
    <property type="evidence" value="ECO:0007669"/>
    <property type="project" value="UniProtKB-UniRule"/>
</dbReference>
<dbReference type="Gene3D" id="3.40.50.2000">
    <property type="entry name" value="Glycogen Phosphorylase B"/>
    <property type="match status" value="1"/>
</dbReference>
<evidence type="ECO:0000256" key="3">
    <source>
        <dbReference type="ARBA" id="ARBA00012621"/>
    </source>
</evidence>
<dbReference type="EC" id="2.4.99.12" evidence="3 10"/>
<accession>A0A4Y8RJZ3</accession>
<comment type="similarity">
    <text evidence="10">Belongs to the glycosyltransferase group 1 family.</text>
</comment>
<dbReference type="NCBIfam" id="NF004387">
    <property type="entry name" value="PRK05749.1-3"/>
    <property type="match status" value="1"/>
</dbReference>
<sequence>MTRGAFVAYRLAGVFAYPFLRPYVGWRVSRGKEDRQRLKERYGFAGRPRPEAGPLVWVHAASVGESLAVMPLVRAIAEDGIAVVMTTGTMSSAKLVEDRLADCVIHQYVPLDVKPAVRRFLKHWQPDLAIVAESEIWPLTIHELATRRIPQILVNARLSDRSYQRWKSKPRLAEALFETFAHVVAQSDVDGERYRLLGAPAVTVAGNLKADAEPLPVDAEALDALSAALGGRPRFAAISTHPGEEEIVAAVHAQLKWRHEGLVTIIVPRHPDRGDAIARTLGDKGLVVKRRSLGELPDAGTDIYLGDTMGELGVYLRLTDITFVGKSITGQGGQNPIEAAMLATGILTGRFVQNFRDTYQRLLRNGGARIVRDTDSLAAQIDGLLVDPIQRMAMSRAALKSVGEMRGALERTHAALDPFLHPLRLSVSLERRNRAGNGR</sequence>
<feature type="site" description="Transition state stabilizer" evidence="9">
    <location>
        <position position="209"/>
    </location>
</feature>
<evidence type="ECO:0000256" key="8">
    <source>
        <dbReference type="PIRSR" id="PIRSR639901-1"/>
    </source>
</evidence>
<dbReference type="PANTHER" id="PTHR42755:SF1">
    <property type="entry name" value="3-DEOXY-D-MANNO-OCTULOSONIC ACID TRANSFERASE, MITOCHONDRIAL-RELATED"/>
    <property type="match status" value="1"/>
</dbReference>
<comment type="pathway">
    <text evidence="2 10">Bacterial outer membrane biogenesis; LPS core biosynthesis.</text>
</comment>
<comment type="function">
    <text evidence="1 10">Involved in lipopolysaccharide (LPS) biosynthesis. Catalyzes the transfer of 3-deoxy-D-manno-octulosonate (Kdo) residue(s) from CMP-Kdo to lipid IV(A), the tetraacyldisaccharide-1,4'-bisphosphate precursor of lipid A.</text>
</comment>
<evidence type="ECO:0000259" key="11">
    <source>
        <dbReference type="Pfam" id="PF04413"/>
    </source>
</evidence>
<comment type="subcellular location">
    <subcellularLocation>
        <location evidence="10">Cell membrane</location>
    </subcellularLocation>
</comment>
<protein>
    <recommendedName>
        <fullName evidence="4 10">3-deoxy-D-manno-octulosonic acid transferase</fullName>
        <shortName evidence="10">Kdo transferase</shortName>
        <ecNumber evidence="3 10">2.4.99.12</ecNumber>
    </recommendedName>
    <alternativeName>
        <fullName evidence="6 10">Lipid IV(A) 3-deoxy-D-manno-octulosonic acid transferase</fullName>
    </alternativeName>
</protein>
<keyword evidence="10" id="KW-0448">Lipopolysaccharide biosynthesis</keyword>
<feature type="domain" description="3-deoxy-D-manno-octulosonic-acid transferase N-terminal" evidence="11">
    <location>
        <begin position="36"/>
        <end position="211"/>
    </location>
</feature>
<evidence type="ECO:0000256" key="4">
    <source>
        <dbReference type="ARBA" id="ARBA00019077"/>
    </source>
</evidence>
<dbReference type="PANTHER" id="PTHR42755">
    <property type="entry name" value="3-DEOXY-MANNO-OCTULOSONATE CYTIDYLYLTRANSFERASE"/>
    <property type="match status" value="1"/>
</dbReference>
<dbReference type="InterPro" id="IPR039901">
    <property type="entry name" value="Kdotransferase"/>
</dbReference>
<dbReference type="AlphaFoldDB" id="A0A4Y8RJZ3"/>
<dbReference type="OrthoDB" id="9789797at2"/>
<reference evidence="12 13" key="1">
    <citation type="submission" date="2019-03" db="EMBL/GenBank/DDBJ databases">
        <title>Jiella endophytica sp. nov., a novel endophytic bacterium isolated from root of Ficus microcarpa Linn. f.</title>
        <authorList>
            <person name="Tuo L."/>
        </authorList>
    </citation>
    <scope>NUCLEOTIDE SEQUENCE [LARGE SCALE GENOMIC DNA]</scope>
    <source>
        <strain evidence="12 13">CBS5Q-3</strain>
    </source>
</reference>
<keyword evidence="13" id="KW-1185">Reference proteome</keyword>
<comment type="caution">
    <text evidence="12">The sequence shown here is derived from an EMBL/GenBank/DDBJ whole genome shotgun (WGS) entry which is preliminary data.</text>
</comment>
<dbReference type="SUPFAM" id="SSF53756">
    <property type="entry name" value="UDP-Glycosyltransferase/glycogen phosphorylase"/>
    <property type="match status" value="1"/>
</dbReference>
<dbReference type="Pfam" id="PF04413">
    <property type="entry name" value="Glycos_transf_N"/>
    <property type="match status" value="1"/>
</dbReference>
<dbReference type="UniPathway" id="UPA00958"/>
<feature type="active site" description="Proton acceptor" evidence="8">
    <location>
        <position position="65"/>
    </location>
</feature>
<evidence type="ECO:0000313" key="12">
    <source>
        <dbReference type="EMBL" id="TFF23365.1"/>
    </source>
</evidence>
<evidence type="ECO:0000313" key="13">
    <source>
        <dbReference type="Proteomes" id="UP000298179"/>
    </source>
</evidence>
<name>A0A4Y8RJZ3_9HYPH</name>
<evidence type="ECO:0000256" key="9">
    <source>
        <dbReference type="PIRSR" id="PIRSR639901-2"/>
    </source>
</evidence>
<keyword evidence="10" id="KW-1003">Cell membrane</keyword>
<evidence type="ECO:0000256" key="5">
    <source>
        <dbReference type="ARBA" id="ARBA00022679"/>
    </source>
</evidence>
<dbReference type="EMBL" id="SOZD01000003">
    <property type="protein sequence ID" value="TFF23365.1"/>
    <property type="molecule type" value="Genomic_DNA"/>
</dbReference>
<evidence type="ECO:0000256" key="1">
    <source>
        <dbReference type="ARBA" id="ARBA00003394"/>
    </source>
</evidence>
<dbReference type="InterPro" id="IPR038107">
    <property type="entry name" value="Glycos_transf_N_sf"/>
</dbReference>
<gene>
    <name evidence="12" type="ORF">E3C22_11315</name>
</gene>
<dbReference type="Proteomes" id="UP000298179">
    <property type="component" value="Unassembled WGS sequence"/>
</dbReference>
<dbReference type="GO" id="GO:0009245">
    <property type="term" value="P:lipid A biosynthetic process"/>
    <property type="evidence" value="ECO:0007669"/>
    <property type="project" value="TreeGrafter"/>
</dbReference>
<evidence type="ECO:0000256" key="10">
    <source>
        <dbReference type="RuleBase" id="RU365103"/>
    </source>
</evidence>